<evidence type="ECO:0000256" key="4">
    <source>
        <dbReference type="ARBA" id="ARBA00022692"/>
    </source>
</evidence>
<keyword evidence="9" id="KW-1185">Reference proteome</keyword>
<keyword evidence="6 7" id="KW-0472">Membrane</keyword>
<dbReference type="PANTHER" id="PTHR34229">
    <property type="entry name" value="METAL TRANSPORT PROTEIN HI_1621-RELATED"/>
    <property type="match status" value="1"/>
</dbReference>
<evidence type="ECO:0000256" key="7">
    <source>
        <dbReference type="SAM" id="Phobius"/>
    </source>
</evidence>
<evidence type="ECO:0000256" key="2">
    <source>
        <dbReference type="ARBA" id="ARBA00022448"/>
    </source>
</evidence>
<evidence type="ECO:0000256" key="1">
    <source>
        <dbReference type="ARBA" id="ARBA00004651"/>
    </source>
</evidence>
<keyword evidence="5 7" id="KW-1133">Transmembrane helix</keyword>
<dbReference type="NCBIfam" id="NF004905">
    <property type="entry name" value="PRK06265.1-5"/>
    <property type="match status" value="1"/>
</dbReference>
<feature type="transmembrane region" description="Helical" evidence="7">
    <location>
        <begin position="7"/>
        <end position="30"/>
    </location>
</feature>
<evidence type="ECO:0000313" key="8">
    <source>
        <dbReference type="EMBL" id="SOC10846.1"/>
    </source>
</evidence>
<proteinExistence type="predicted"/>
<reference evidence="9" key="1">
    <citation type="submission" date="2017-08" db="EMBL/GenBank/DDBJ databases">
        <authorList>
            <person name="Varghese N."/>
            <person name="Submissions S."/>
        </authorList>
    </citation>
    <scope>NUCLEOTIDE SEQUENCE [LARGE SCALE GENOMIC DNA]</scope>
    <source>
        <strain evidence="9">JA276</strain>
    </source>
</reference>
<keyword evidence="3" id="KW-1003">Cell membrane</keyword>
<dbReference type="GO" id="GO:0000041">
    <property type="term" value="P:transition metal ion transport"/>
    <property type="evidence" value="ECO:0007669"/>
    <property type="project" value="InterPro"/>
</dbReference>
<dbReference type="OrthoDB" id="9792317at2"/>
<dbReference type="EMBL" id="OBMT01000008">
    <property type="protein sequence ID" value="SOC10846.1"/>
    <property type="molecule type" value="Genomic_DNA"/>
</dbReference>
<feature type="transmembrane region" description="Helical" evidence="7">
    <location>
        <begin position="69"/>
        <end position="95"/>
    </location>
</feature>
<dbReference type="AlphaFoldDB" id="A0A285SRH5"/>
<gene>
    <name evidence="8" type="ORF">SAMN05877831_108121</name>
</gene>
<feature type="transmembrane region" description="Helical" evidence="7">
    <location>
        <begin position="171"/>
        <end position="191"/>
    </location>
</feature>
<dbReference type="GO" id="GO:0005886">
    <property type="term" value="C:plasma membrane"/>
    <property type="evidence" value="ECO:0007669"/>
    <property type="project" value="UniProtKB-SubCell"/>
</dbReference>
<protein>
    <submittedName>
        <fullName evidence="8">Cobalt/nickel transport system permease protein</fullName>
    </submittedName>
</protein>
<keyword evidence="4 7" id="KW-0812">Transmembrane</keyword>
<organism evidence="8 9">
    <name type="scientific">Rhodobacter maris</name>
    <dbReference type="NCBI Taxonomy" id="446682"/>
    <lineage>
        <taxon>Bacteria</taxon>
        <taxon>Pseudomonadati</taxon>
        <taxon>Pseudomonadota</taxon>
        <taxon>Alphaproteobacteria</taxon>
        <taxon>Rhodobacterales</taxon>
        <taxon>Rhodobacter group</taxon>
        <taxon>Rhodobacter</taxon>
    </lineage>
</organism>
<dbReference type="RefSeq" id="WP_097070417.1">
    <property type="nucleotide sequence ID" value="NZ_OBMT01000008.1"/>
</dbReference>
<evidence type="ECO:0000256" key="6">
    <source>
        <dbReference type="ARBA" id="ARBA00023136"/>
    </source>
</evidence>
<dbReference type="Pfam" id="PF01891">
    <property type="entry name" value="CbiM"/>
    <property type="match status" value="1"/>
</dbReference>
<evidence type="ECO:0000313" key="9">
    <source>
        <dbReference type="Proteomes" id="UP000219111"/>
    </source>
</evidence>
<comment type="subcellular location">
    <subcellularLocation>
        <location evidence="1">Cell membrane</location>
        <topology evidence="1">Multi-pass membrane protein</topology>
    </subcellularLocation>
</comment>
<name>A0A285SRH5_9RHOB</name>
<feature type="transmembrane region" description="Helical" evidence="7">
    <location>
        <begin position="101"/>
        <end position="123"/>
    </location>
</feature>
<feature type="transmembrane region" description="Helical" evidence="7">
    <location>
        <begin position="36"/>
        <end position="57"/>
    </location>
</feature>
<dbReference type="Gene3D" id="1.10.1760.20">
    <property type="match status" value="1"/>
</dbReference>
<evidence type="ECO:0000256" key="3">
    <source>
        <dbReference type="ARBA" id="ARBA00022475"/>
    </source>
</evidence>
<dbReference type="PANTHER" id="PTHR34229:SF1">
    <property type="entry name" value="METAL TRANSPORT PROTEIN HI_1621-RELATED"/>
    <property type="match status" value="1"/>
</dbReference>
<dbReference type="NCBIfam" id="NF004903">
    <property type="entry name" value="PRK06265.1-3"/>
    <property type="match status" value="1"/>
</dbReference>
<keyword evidence="2" id="KW-0813">Transport</keyword>
<feature type="transmembrane region" description="Helical" evidence="7">
    <location>
        <begin position="135"/>
        <end position="159"/>
    </location>
</feature>
<sequence length="210" mass="20743">MAHIPDGILTLPVLIGGGLCAAAGVAVGLRALDDRAIPRVALLAAVFFAASLVAVPVGPSSVHLMLSGLMGVMLGWGIFPAVLVALALQAALFGIGGMTTLGVNTVNIALPGALVGLVLGPMIRAARSPARAGGLAALGAVLAVAGTAGGVVLALFLSAPEFAPVAKILGLTYLPLALAEAAITGTITAFLTRVEPRALHPVLREEGESA</sequence>
<evidence type="ECO:0000256" key="5">
    <source>
        <dbReference type="ARBA" id="ARBA00022989"/>
    </source>
</evidence>
<dbReference type="Proteomes" id="UP000219111">
    <property type="component" value="Unassembled WGS sequence"/>
</dbReference>
<accession>A0A285SRH5</accession>
<dbReference type="InterPro" id="IPR002751">
    <property type="entry name" value="CbiM/NikMN"/>
</dbReference>